<evidence type="ECO:0000313" key="2">
    <source>
        <dbReference type="EMBL" id="GIG42491.1"/>
    </source>
</evidence>
<organism evidence="2 3">
    <name type="scientific">Dactylosporangium siamense</name>
    <dbReference type="NCBI Taxonomy" id="685454"/>
    <lineage>
        <taxon>Bacteria</taxon>
        <taxon>Bacillati</taxon>
        <taxon>Actinomycetota</taxon>
        <taxon>Actinomycetes</taxon>
        <taxon>Micromonosporales</taxon>
        <taxon>Micromonosporaceae</taxon>
        <taxon>Dactylosporangium</taxon>
    </lineage>
</organism>
<dbReference type="RefSeq" id="WP_203844368.1">
    <property type="nucleotide sequence ID" value="NZ_BAAAVW010000005.1"/>
</dbReference>
<dbReference type="Proteomes" id="UP000660611">
    <property type="component" value="Unassembled WGS sequence"/>
</dbReference>
<name>A0A919U8S5_9ACTN</name>
<dbReference type="EMBL" id="BONQ01000014">
    <property type="protein sequence ID" value="GIG42491.1"/>
    <property type="molecule type" value="Genomic_DNA"/>
</dbReference>
<proteinExistence type="predicted"/>
<reference evidence="2" key="1">
    <citation type="submission" date="2021-01" db="EMBL/GenBank/DDBJ databases">
        <title>Whole genome shotgun sequence of Dactylosporangium siamense NBRC 106093.</title>
        <authorList>
            <person name="Komaki H."/>
            <person name="Tamura T."/>
        </authorList>
    </citation>
    <scope>NUCLEOTIDE SEQUENCE</scope>
    <source>
        <strain evidence="2">NBRC 106093</strain>
    </source>
</reference>
<gene>
    <name evidence="2" type="ORF">Dsi01nite_005320</name>
</gene>
<sequence>MIDDELREMFTEREPFAPDADRTTGRILRGIPVHRRRTRQRWAAAALAVIAAAVAVPVLAGGADGPRRDALVAAGDTHVTLPVTPTWLPEAVVTRTYVDANLAEGVWVVDYDFGGGAGGVLAVELRTSTKPPVIDPSSAVVPPTGPPVDVLGHSAAEYERVDEQQGEQSCQLLWQDGRLRLSVRARAKGVTPGVACATARQVARGLVERPMELDRPIRFGLMPRDYVLVQAGTNIEAWCPRTGDNQHTPRCVQARDAASTPTANGRRVTVRGQIGWLDRTETEVILVVPGYVEVRTPTPAVDPAIAALTDDDLIRLAESVSLRRGW</sequence>
<protein>
    <submittedName>
        <fullName evidence="2">Uncharacterized protein</fullName>
    </submittedName>
</protein>
<accession>A0A919U8S5</accession>
<feature type="transmembrane region" description="Helical" evidence="1">
    <location>
        <begin position="42"/>
        <end position="60"/>
    </location>
</feature>
<keyword evidence="1" id="KW-1133">Transmembrane helix</keyword>
<dbReference type="AlphaFoldDB" id="A0A919U8S5"/>
<comment type="caution">
    <text evidence="2">The sequence shown here is derived from an EMBL/GenBank/DDBJ whole genome shotgun (WGS) entry which is preliminary data.</text>
</comment>
<keyword evidence="1" id="KW-0812">Transmembrane</keyword>
<evidence type="ECO:0000256" key="1">
    <source>
        <dbReference type="SAM" id="Phobius"/>
    </source>
</evidence>
<evidence type="ECO:0000313" key="3">
    <source>
        <dbReference type="Proteomes" id="UP000660611"/>
    </source>
</evidence>
<keyword evidence="3" id="KW-1185">Reference proteome</keyword>
<keyword evidence="1" id="KW-0472">Membrane</keyword>